<proteinExistence type="predicted"/>
<keyword evidence="3" id="KW-1185">Reference proteome</keyword>
<organism evidence="2 3">
    <name type="scientific">Pyxidicoccus fallax</name>
    <dbReference type="NCBI Taxonomy" id="394095"/>
    <lineage>
        <taxon>Bacteria</taxon>
        <taxon>Pseudomonadati</taxon>
        <taxon>Myxococcota</taxon>
        <taxon>Myxococcia</taxon>
        <taxon>Myxococcales</taxon>
        <taxon>Cystobacterineae</taxon>
        <taxon>Myxococcaceae</taxon>
        <taxon>Pyxidicoccus</taxon>
    </lineage>
</organism>
<dbReference type="EMBL" id="JABBJJ010000091">
    <property type="protein sequence ID" value="NMO17214.1"/>
    <property type="molecule type" value="Genomic_DNA"/>
</dbReference>
<dbReference type="RefSeq" id="WP_169346496.1">
    <property type="nucleotide sequence ID" value="NZ_JABBJJ010000091.1"/>
</dbReference>
<reference evidence="2 3" key="1">
    <citation type="submission" date="2020-04" db="EMBL/GenBank/DDBJ databases">
        <title>Draft genome of Pyxidicoccus fallax type strain.</title>
        <authorList>
            <person name="Whitworth D.E."/>
        </authorList>
    </citation>
    <scope>NUCLEOTIDE SEQUENCE [LARGE SCALE GENOMIC DNA]</scope>
    <source>
        <strain evidence="2 3">DSM 14698</strain>
    </source>
</reference>
<evidence type="ECO:0000256" key="1">
    <source>
        <dbReference type="SAM" id="MobiDB-lite"/>
    </source>
</evidence>
<name>A0A848LFG7_9BACT</name>
<dbReference type="Gene3D" id="3.10.350.10">
    <property type="entry name" value="LysM domain"/>
    <property type="match status" value="1"/>
</dbReference>
<dbReference type="Proteomes" id="UP000518300">
    <property type="component" value="Unassembled WGS sequence"/>
</dbReference>
<feature type="region of interest" description="Disordered" evidence="1">
    <location>
        <begin position="234"/>
        <end position="253"/>
    </location>
</feature>
<protein>
    <recommendedName>
        <fullName evidence="4">Peptidoglycan binding-like domain-containing protein</fullName>
    </recommendedName>
</protein>
<feature type="compositionally biased region" description="Basic and acidic residues" evidence="1">
    <location>
        <begin position="244"/>
        <end position="253"/>
    </location>
</feature>
<evidence type="ECO:0000313" key="3">
    <source>
        <dbReference type="Proteomes" id="UP000518300"/>
    </source>
</evidence>
<evidence type="ECO:0000313" key="2">
    <source>
        <dbReference type="EMBL" id="NMO17214.1"/>
    </source>
</evidence>
<accession>A0A848LFG7</accession>
<comment type="caution">
    <text evidence="2">The sequence shown here is derived from an EMBL/GenBank/DDBJ whole genome shotgun (WGS) entry which is preliminary data.</text>
</comment>
<sequence>MPKQHKVTEGDCILSIAEQHGFKDYHTVWDDAANGALKKERPNPNTLVVGDAVEIPDVKPKQLGAATSQTAKFTLKQVKGARLRLVLLGADDKPLEGKSWELTAPVEATGKTGADGLIQVEPLPVKETQGTLKVTLREKASASASAAPASPPAPAYPPTIVPDEFKDAKPPEVDPELDAIEWELKLGSLPSYNHESGVKARLCNLGFLLAPDADATKTEDAVKRYQKVFLKQDAGSGKTADIQDDVRARYDTP</sequence>
<dbReference type="AlphaFoldDB" id="A0A848LFG7"/>
<evidence type="ECO:0008006" key="4">
    <source>
        <dbReference type="Google" id="ProtNLM"/>
    </source>
</evidence>
<dbReference type="InterPro" id="IPR036779">
    <property type="entry name" value="LysM_dom_sf"/>
</dbReference>
<gene>
    <name evidence="2" type="ORF">HG543_20455</name>
</gene>